<dbReference type="Proteomes" id="UP001500359">
    <property type="component" value="Unassembled WGS sequence"/>
</dbReference>
<evidence type="ECO:0000313" key="3">
    <source>
        <dbReference type="EMBL" id="GAA0855651.1"/>
    </source>
</evidence>
<dbReference type="InterPro" id="IPR011335">
    <property type="entry name" value="Restrct_endonuc-II-like"/>
</dbReference>
<accession>A0ABP3WV39</accession>
<gene>
    <name evidence="3" type="ORF">GCM10009114_14970</name>
</gene>
<proteinExistence type="inferred from homology"/>
<dbReference type="NCBIfam" id="TIGR00252">
    <property type="entry name" value="YraN family protein"/>
    <property type="match status" value="1"/>
</dbReference>
<dbReference type="EMBL" id="BAAAFD010000003">
    <property type="protein sequence ID" value="GAA0855651.1"/>
    <property type="molecule type" value="Genomic_DNA"/>
</dbReference>
<dbReference type="NCBIfam" id="NF009150">
    <property type="entry name" value="PRK12497.1-3"/>
    <property type="match status" value="1"/>
</dbReference>
<dbReference type="InterPro" id="IPR011856">
    <property type="entry name" value="tRNA_endonuc-like_dom_sf"/>
</dbReference>
<dbReference type="PANTHER" id="PTHR34039:SF1">
    <property type="entry name" value="UPF0102 PROTEIN YRAN"/>
    <property type="match status" value="1"/>
</dbReference>
<dbReference type="Pfam" id="PF02021">
    <property type="entry name" value="UPF0102"/>
    <property type="match status" value="1"/>
</dbReference>
<reference evidence="4" key="1">
    <citation type="journal article" date="2019" name="Int. J. Syst. Evol. Microbiol.">
        <title>The Global Catalogue of Microorganisms (GCM) 10K type strain sequencing project: providing services to taxonomists for standard genome sequencing and annotation.</title>
        <authorList>
            <consortium name="The Broad Institute Genomics Platform"/>
            <consortium name="The Broad Institute Genome Sequencing Center for Infectious Disease"/>
            <person name="Wu L."/>
            <person name="Ma J."/>
        </authorList>
    </citation>
    <scope>NUCLEOTIDE SEQUENCE [LARGE SCALE GENOMIC DNA]</scope>
    <source>
        <strain evidence="4">JCM 15896</strain>
    </source>
</reference>
<dbReference type="HAMAP" id="MF_00048">
    <property type="entry name" value="UPF0102"/>
    <property type="match status" value="1"/>
</dbReference>
<protein>
    <recommendedName>
        <fullName evidence="2">UPF0102 protein GCM10009114_14970</fullName>
    </recommendedName>
</protein>
<comment type="similarity">
    <text evidence="1 2">Belongs to the UPF0102 family.</text>
</comment>
<dbReference type="SUPFAM" id="SSF52980">
    <property type="entry name" value="Restriction endonuclease-like"/>
    <property type="match status" value="1"/>
</dbReference>
<organism evidence="3 4">
    <name type="scientific">Aliiglaciecola litoralis</name>
    <dbReference type="NCBI Taxonomy" id="582857"/>
    <lineage>
        <taxon>Bacteria</taxon>
        <taxon>Pseudomonadati</taxon>
        <taxon>Pseudomonadota</taxon>
        <taxon>Gammaproteobacteria</taxon>
        <taxon>Alteromonadales</taxon>
        <taxon>Alteromonadaceae</taxon>
        <taxon>Aliiglaciecola</taxon>
    </lineage>
</organism>
<name>A0ABP3WV39_9ALTE</name>
<evidence type="ECO:0000313" key="4">
    <source>
        <dbReference type="Proteomes" id="UP001500359"/>
    </source>
</evidence>
<dbReference type="PANTHER" id="PTHR34039">
    <property type="entry name" value="UPF0102 PROTEIN YRAN"/>
    <property type="match status" value="1"/>
</dbReference>
<evidence type="ECO:0000256" key="1">
    <source>
        <dbReference type="ARBA" id="ARBA00006738"/>
    </source>
</evidence>
<dbReference type="Gene3D" id="3.40.1350.10">
    <property type="match status" value="1"/>
</dbReference>
<evidence type="ECO:0000256" key="2">
    <source>
        <dbReference type="HAMAP-Rule" id="MF_00048"/>
    </source>
</evidence>
<keyword evidence="4" id="KW-1185">Reference proteome</keyword>
<sequence length="119" mass="13993">MRWIKPSNSNDRGQAAENAAKGYLQQQGLVHHCSNFHCRFGEIDLVMRDQQEWVFVEVKYRSNTRHGCAVEFFHTAKRKKFTLAVEHFMHQHHLNPASVPHRIDLVAIDDDHVQWFKSV</sequence>
<comment type="caution">
    <text evidence="3">The sequence shown here is derived from an EMBL/GenBank/DDBJ whole genome shotgun (WGS) entry which is preliminary data.</text>
</comment>
<dbReference type="RefSeq" id="WP_343858268.1">
    <property type="nucleotide sequence ID" value="NZ_BAAAFD010000003.1"/>
</dbReference>
<dbReference type="InterPro" id="IPR003509">
    <property type="entry name" value="UPF0102_YraN-like"/>
</dbReference>